<comment type="similarity">
    <text evidence="1">Belongs to the ATP-dependent AMP-binding enzyme family.</text>
</comment>
<dbReference type="InterPro" id="IPR000873">
    <property type="entry name" value="AMP-dep_synth/lig_dom"/>
</dbReference>
<evidence type="ECO:0000313" key="4">
    <source>
        <dbReference type="EMBL" id="KXT08864.1"/>
    </source>
</evidence>
<evidence type="ECO:0000256" key="1">
    <source>
        <dbReference type="ARBA" id="ARBA00006432"/>
    </source>
</evidence>
<dbReference type="GO" id="GO:0030729">
    <property type="term" value="F:acetoacetate-CoA ligase activity"/>
    <property type="evidence" value="ECO:0007669"/>
    <property type="project" value="InterPro"/>
</dbReference>
<dbReference type="InterPro" id="IPR042099">
    <property type="entry name" value="ANL_N_sf"/>
</dbReference>
<dbReference type="OrthoDB" id="10253869at2759"/>
<evidence type="ECO:0000313" key="5">
    <source>
        <dbReference type="Proteomes" id="UP000073492"/>
    </source>
</evidence>
<feature type="domain" description="AMP-dependent synthetase/ligase" evidence="2">
    <location>
        <begin position="194"/>
        <end position="552"/>
    </location>
</feature>
<evidence type="ECO:0000259" key="2">
    <source>
        <dbReference type="Pfam" id="PF00501"/>
    </source>
</evidence>
<name>A0A139I2D8_9PEZI</name>
<dbReference type="InterPro" id="IPR045851">
    <property type="entry name" value="AMP-bd_C_sf"/>
</dbReference>
<comment type="caution">
    <text evidence="4">The sequence shown here is derived from an EMBL/GenBank/DDBJ whole genome shotgun (WGS) entry which is preliminary data.</text>
</comment>
<dbReference type="SUPFAM" id="SSF56801">
    <property type="entry name" value="Acetyl-CoA synthetase-like"/>
    <property type="match status" value="1"/>
</dbReference>
<dbReference type="PANTHER" id="PTHR42921">
    <property type="entry name" value="ACETOACETYL-COA SYNTHETASE"/>
    <property type="match status" value="1"/>
</dbReference>
<dbReference type="PANTHER" id="PTHR42921:SF4">
    <property type="entry name" value="ACETOACETYL-COA SYNTHASE (AFU_ORTHOLOGUE AFUA_8G04770)"/>
    <property type="match status" value="1"/>
</dbReference>
<dbReference type="InterPro" id="IPR005914">
    <property type="entry name" value="Acac_CoA_synth"/>
</dbReference>
<dbReference type="PROSITE" id="PS00455">
    <property type="entry name" value="AMP_BINDING"/>
    <property type="match status" value="1"/>
</dbReference>
<dbReference type="NCBIfam" id="TIGR01217">
    <property type="entry name" value="ac_ac_CoA_syn"/>
    <property type="match status" value="1"/>
</dbReference>
<organism evidence="4 5">
    <name type="scientific">Pseudocercospora musae</name>
    <dbReference type="NCBI Taxonomy" id="113226"/>
    <lineage>
        <taxon>Eukaryota</taxon>
        <taxon>Fungi</taxon>
        <taxon>Dikarya</taxon>
        <taxon>Ascomycota</taxon>
        <taxon>Pezizomycotina</taxon>
        <taxon>Dothideomycetes</taxon>
        <taxon>Dothideomycetidae</taxon>
        <taxon>Mycosphaerellales</taxon>
        <taxon>Mycosphaerellaceae</taxon>
        <taxon>Pseudocercospora</taxon>
    </lineage>
</organism>
<keyword evidence="5" id="KW-1185">Reference proteome</keyword>
<dbReference type="GO" id="GO:0006629">
    <property type="term" value="P:lipid metabolic process"/>
    <property type="evidence" value="ECO:0007669"/>
    <property type="project" value="InterPro"/>
</dbReference>
<dbReference type="Pfam" id="PF16177">
    <property type="entry name" value="ACAS_N"/>
    <property type="match status" value="1"/>
</dbReference>
<dbReference type="EMBL" id="LFZO01000394">
    <property type="protein sequence ID" value="KXT08864.1"/>
    <property type="molecule type" value="Genomic_DNA"/>
</dbReference>
<accession>A0A139I2D8</accession>
<proteinExistence type="inferred from homology"/>
<sequence length="746" mass="83113">MGDLLDNAIAVSGGNTGTLARHIAKMDQNDVVVVVVVVVVVELSMSSLSGAGQAWRQGKKFTSGPATASLHDICSDTVALSSNRAMDARKDEPELLWTTPTPGQTSMDKYRRHVNTRFYQNLTTSHDLHRWSVERPHDFWRDLYSYLDLKPRLPPGKNAYDDAIPMSRNPRWFRGLEINYAENALFSNPDESAIALIGLHDDSETSSILTWGEFREQVRIAASALRECGIKKGDRVAALVATSIAAQVLYHASASIAAIFTCISPDLGLGGCVSRLKQVRPAIIFADSHTIYKGKAVSTLSKVESIVKRLELHPQLFIVPLKPSSTDHPTFDDFRRKARPQDELTFTRVPFNYPLMICYSSGTTGDPKCIAHQHGLILQLKKIAVVHNNTTPKDVIMQYSSTSWVVFYVMNVYDGSPMYPDAKQLLRICEKYAVTYFGTSPRYLLELEMSKTIPKKEFDLKSLRIVYTTGATLSAEQYRWFYRAFPSRVHLCNTAGGTDTATSLIAADPAGPVYAGEMQILALGMAVDVAHPETGQSILESGDAGEMIVRRPFPSMPCLFWGDEDGAKYRESYFARFDHIDVWAQHDWLQYNPKTGGLIMHGRSDGVLNPSGIRFGSGEIYSIVEASPFTEDISQTLCVGRRRPQDKDEDVFLFCVMLEGRTMTPELVNAIRNAIKTSLSARHVPRFILQVPEIPTTINGKKVESAVKQTISGKDVNPSNTVSNPHAVAYFKRFREIDRMSRPARL</sequence>
<dbReference type="Gene3D" id="3.30.300.30">
    <property type="match status" value="1"/>
</dbReference>
<dbReference type="InterPro" id="IPR020845">
    <property type="entry name" value="AMP-binding_CS"/>
</dbReference>
<feature type="domain" description="Acetyl-coenzyme A synthetase N-terminal" evidence="3">
    <location>
        <begin position="126"/>
        <end position="184"/>
    </location>
</feature>
<dbReference type="Proteomes" id="UP000073492">
    <property type="component" value="Unassembled WGS sequence"/>
</dbReference>
<dbReference type="AlphaFoldDB" id="A0A139I2D8"/>
<gene>
    <name evidence="4" type="ORF">AC579_6755</name>
</gene>
<dbReference type="InterPro" id="IPR032387">
    <property type="entry name" value="ACAS_N"/>
</dbReference>
<evidence type="ECO:0000259" key="3">
    <source>
        <dbReference type="Pfam" id="PF16177"/>
    </source>
</evidence>
<dbReference type="STRING" id="113226.A0A139I2D8"/>
<protein>
    <submittedName>
        <fullName evidence="4">Uncharacterized protein</fullName>
    </submittedName>
</protein>
<dbReference type="Gene3D" id="3.40.50.12780">
    <property type="entry name" value="N-terminal domain of ligase-like"/>
    <property type="match status" value="1"/>
</dbReference>
<reference evidence="4 5" key="1">
    <citation type="submission" date="2015-07" db="EMBL/GenBank/DDBJ databases">
        <title>Comparative genomics of the Sigatoka disease complex on banana suggests a link between parallel evolutionary changes in Pseudocercospora fijiensis and Pseudocercospora eumusae and increased virulence on the banana host.</title>
        <authorList>
            <person name="Chang T.-C."/>
            <person name="Salvucci A."/>
            <person name="Crous P.W."/>
            <person name="Stergiopoulos I."/>
        </authorList>
    </citation>
    <scope>NUCLEOTIDE SEQUENCE [LARGE SCALE GENOMIC DNA]</scope>
    <source>
        <strain evidence="4 5">CBS 116634</strain>
    </source>
</reference>
<dbReference type="Pfam" id="PF00501">
    <property type="entry name" value="AMP-binding"/>
    <property type="match status" value="1"/>
</dbReference>